<dbReference type="Proteomes" id="UP000194260">
    <property type="component" value="Chromosome"/>
</dbReference>
<keyword evidence="1" id="KW-0812">Transmembrane</keyword>
<sequence>MRLFILFIADILMASQTIGTNEHIAFSILLLLIIILIVINRRPVKNRNQKLIYTQNKNLAKLNLVFFQNKVENGDIIKRLGLFFKVLHTKAAQNNNSIIFNYSPRQARYFSANFKAITNITHNLICFVNKSVSNSSILLSIKPTKTKDEYQISIKTSANINSNEIQTALDDNNKNINYKYLHIASNYANLIGSKIEFSSKPNSSIFSFNITMHKLNNPLNIKSVMQKNALIAYESQTEFFTLVAELSVYGISTQPNPSWESVKNHIMDMLYKPDFLFIQAKIVKNLPYSEINLIKEWQKIKKFKIITISDNSNYDKIASSLGDATLHQPYTADELFEIIKYPPLLHLQTHKIHILPTNDL</sequence>
<gene>
    <name evidence="2" type="ORF">CSUIS_1167</name>
</gene>
<dbReference type="EMBL" id="CP018789">
    <property type="protein sequence ID" value="ARR00967.1"/>
    <property type="molecule type" value="Genomic_DNA"/>
</dbReference>
<dbReference type="RefSeq" id="WP_086297833.1">
    <property type="nucleotide sequence ID" value="NZ_CP018789.1"/>
</dbReference>
<dbReference type="STRING" id="1660073.CSUIS_1167"/>
<protein>
    <submittedName>
        <fullName evidence="2">Uncharacterized protein</fullName>
    </submittedName>
</protein>
<proteinExistence type="predicted"/>
<keyword evidence="1" id="KW-1133">Transmembrane helix</keyword>
<dbReference type="KEGG" id="camy:CSUIS_1167"/>
<evidence type="ECO:0000313" key="3">
    <source>
        <dbReference type="Proteomes" id="UP000194260"/>
    </source>
</evidence>
<accession>A0A1X9SXH6</accession>
<organism evidence="2 3">
    <name type="scientific">Campylobacter porcelli</name>
    <dbReference type="NCBI Taxonomy" id="1660073"/>
    <lineage>
        <taxon>Bacteria</taxon>
        <taxon>Pseudomonadati</taxon>
        <taxon>Campylobacterota</taxon>
        <taxon>Epsilonproteobacteria</taxon>
        <taxon>Campylobacterales</taxon>
        <taxon>Campylobacteraceae</taxon>
        <taxon>Campylobacter</taxon>
    </lineage>
</organism>
<keyword evidence="1" id="KW-0472">Membrane</keyword>
<name>A0A1X9SXH6_9BACT</name>
<evidence type="ECO:0000313" key="2">
    <source>
        <dbReference type="EMBL" id="ARR00967.1"/>
    </source>
</evidence>
<evidence type="ECO:0000256" key="1">
    <source>
        <dbReference type="SAM" id="Phobius"/>
    </source>
</evidence>
<reference evidence="3" key="1">
    <citation type="journal article" date="2017" name="Genome Biol. Evol.">
        <title>Comparative Genomic Analysis Identifies a Campylobacter Clade Deficient in Selenium Metabolism.</title>
        <authorList>
            <person name="Miller W.G."/>
            <person name="Yee E."/>
            <person name="Lopes B.S."/>
            <person name="Chapman M.H."/>
            <person name="Huynh S."/>
            <person name="Bono J.L."/>
            <person name="Parker C.T."/>
            <person name="Strachan N.J.C."/>
            <person name="Forbes K.J."/>
        </authorList>
    </citation>
    <scope>NUCLEOTIDE SEQUENCE [LARGE SCALE GENOMIC DNA]</scope>
    <source>
        <strain evidence="3">RM6137</strain>
    </source>
</reference>
<dbReference type="AlphaFoldDB" id="A0A1X9SXH6"/>
<feature type="transmembrane region" description="Helical" evidence="1">
    <location>
        <begin position="24"/>
        <end position="40"/>
    </location>
</feature>